<feature type="region of interest" description="Disordered" evidence="1">
    <location>
        <begin position="1079"/>
        <end position="1116"/>
    </location>
</feature>
<dbReference type="GO" id="GO:0000792">
    <property type="term" value="C:heterochromatin"/>
    <property type="evidence" value="ECO:0007669"/>
    <property type="project" value="TreeGrafter"/>
</dbReference>
<feature type="region of interest" description="Disordered" evidence="1">
    <location>
        <begin position="145"/>
        <end position="165"/>
    </location>
</feature>
<dbReference type="Proteomes" id="UP000472263">
    <property type="component" value="Chromosome 5"/>
</dbReference>
<reference evidence="4" key="1">
    <citation type="submission" date="2019-06" db="EMBL/GenBank/DDBJ databases">
        <authorList>
            <consortium name="Wellcome Sanger Institute Data Sharing"/>
        </authorList>
    </citation>
    <scope>NUCLEOTIDE SEQUENCE [LARGE SCALE GENOMIC DNA]</scope>
</reference>
<dbReference type="GO" id="GO:0005654">
    <property type="term" value="C:nucleoplasm"/>
    <property type="evidence" value="ECO:0007669"/>
    <property type="project" value="TreeGrafter"/>
</dbReference>
<dbReference type="Pfam" id="PF24630">
    <property type="entry name" value="PIN_TASOR"/>
    <property type="match status" value="1"/>
</dbReference>
<feature type="compositionally biased region" description="Basic and acidic residues" evidence="1">
    <location>
        <begin position="394"/>
        <end position="422"/>
    </location>
</feature>
<keyword evidence="5" id="KW-1185">Reference proteome</keyword>
<accession>A0A667Y0A2</accession>
<feature type="domain" description="TASOR PIN" evidence="3">
    <location>
        <begin position="908"/>
        <end position="1050"/>
    </location>
</feature>
<feature type="compositionally biased region" description="Acidic residues" evidence="1">
    <location>
        <begin position="380"/>
        <end position="393"/>
    </location>
</feature>
<dbReference type="InterPro" id="IPR046432">
    <property type="entry name" value="TASOR"/>
</dbReference>
<feature type="compositionally biased region" description="Polar residues" evidence="1">
    <location>
        <begin position="189"/>
        <end position="208"/>
    </location>
</feature>
<reference evidence="4" key="2">
    <citation type="submission" date="2025-08" db="UniProtKB">
        <authorList>
            <consortium name="Ensembl"/>
        </authorList>
    </citation>
    <scope>IDENTIFICATION</scope>
</reference>
<evidence type="ECO:0000313" key="5">
    <source>
        <dbReference type="Proteomes" id="UP000472263"/>
    </source>
</evidence>
<dbReference type="GO" id="GO:0097355">
    <property type="term" value="P:protein localization to heterochromatin"/>
    <property type="evidence" value="ECO:0007669"/>
    <property type="project" value="TreeGrafter"/>
</dbReference>
<evidence type="ECO:0000256" key="1">
    <source>
        <dbReference type="SAM" id="MobiDB-lite"/>
    </source>
</evidence>
<feature type="compositionally biased region" description="Polar residues" evidence="1">
    <location>
        <begin position="704"/>
        <end position="720"/>
    </location>
</feature>
<feature type="compositionally biased region" description="Low complexity" evidence="1">
    <location>
        <begin position="269"/>
        <end position="288"/>
    </location>
</feature>
<feature type="region of interest" description="Disordered" evidence="1">
    <location>
        <begin position="620"/>
        <end position="639"/>
    </location>
</feature>
<dbReference type="InterPro" id="IPR056242">
    <property type="entry name" value="PIN_TASOR"/>
</dbReference>
<feature type="compositionally biased region" description="Polar residues" evidence="1">
    <location>
        <begin position="595"/>
        <end position="606"/>
    </location>
</feature>
<organism evidence="4 5">
    <name type="scientific">Myripristis murdjan</name>
    <name type="common">pinecone soldierfish</name>
    <dbReference type="NCBI Taxonomy" id="586833"/>
    <lineage>
        <taxon>Eukaryota</taxon>
        <taxon>Metazoa</taxon>
        <taxon>Chordata</taxon>
        <taxon>Craniata</taxon>
        <taxon>Vertebrata</taxon>
        <taxon>Euteleostomi</taxon>
        <taxon>Actinopterygii</taxon>
        <taxon>Neopterygii</taxon>
        <taxon>Teleostei</taxon>
        <taxon>Neoteleostei</taxon>
        <taxon>Acanthomorphata</taxon>
        <taxon>Holocentriformes</taxon>
        <taxon>Holocentridae</taxon>
        <taxon>Myripristis</taxon>
    </lineage>
</organism>
<feature type="compositionally biased region" description="Basic and acidic residues" evidence="1">
    <location>
        <begin position="305"/>
        <end position="324"/>
    </location>
</feature>
<name>A0A667Y0A2_9TELE</name>
<dbReference type="PANTHER" id="PTHR16207">
    <property type="entry name" value="SET DOMAIN-CONTAINING PROTEIN"/>
    <property type="match status" value="1"/>
</dbReference>
<feature type="compositionally biased region" description="Basic and acidic residues" evidence="1">
    <location>
        <begin position="432"/>
        <end position="446"/>
    </location>
</feature>
<dbReference type="InterPro" id="IPR056243">
    <property type="entry name" value="TASOR_ab_dom"/>
</dbReference>
<feature type="compositionally biased region" description="Basic and acidic residues" evidence="1">
    <location>
        <begin position="253"/>
        <end position="266"/>
    </location>
</feature>
<feature type="region of interest" description="Disordered" evidence="1">
    <location>
        <begin position="593"/>
        <end position="614"/>
    </location>
</feature>
<feature type="region of interest" description="Disordered" evidence="1">
    <location>
        <begin position="653"/>
        <end position="686"/>
    </location>
</feature>
<protein>
    <submittedName>
        <fullName evidence="4">Uncharacterized protein</fullName>
    </submittedName>
</protein>
<feature type="region of interest" description="Disordered" evidence="1">
    <location>
        <begin position="1251"/>
        <end position="1471"/>
    </location>
</feature>
<feature type="compositionally biased region" description="Low complexity" evidence="1">
    <location>
        <begin position="1408"/>
        <end position="1461"/>
    </location>
</feature>
<feature type="compositionally biased region" description="Low complexity" evidence="1">
    <location>
        <begin position="1299"/>
        <end position="1318"/>
    </location>
</feature>
<evidence type="ECO:0000259" key="3">
    <source>
        <dbReference type="Pfam" id="PF24630"/>
    </source>
</evidence>
<feature type="region of interest" description="Disordered" evidence="1">
    <location>
        <begin position="1530"/>
        <end position="1557"/>
    </location>
</feature>
<feature type="region of interest" description="Disordered" evidence="1">
    <location>
        <begin position="1130"/>
        <end position="1153"/>
    </location>
</feature>
<feature type="region of interest" description="Disordered" evidence="1">
    <location>
        <begin position="698"/>
        <end position="731"/>
    </location>
</feature>
<feature type="region of interest" description="Disordered" evidence="1">
    <location>
        <begin position="178"/>
        <end position="446"/>
    </location>
</feature>
<dbReference type="GO" id="GO:0045814">
    <property type="term" value="P:negative regulation of gene expression, epigenetic"/>
    <property type="evidence" value="ECO:0007669"/>
    <property type="project" value="InterPro"/>
</dbReference>
<dbReference type="Ensembl" id="ENSMMDT00005021477.1">
    <property type="protein sequence ID" value="ENSMMDP00005020992.1"/>
    <property type="gene ID" value="ENSMMDG00005010301.1"/>
</dbReference>
<feature type="region of interest" description="Disordered" evidence="1">
    <location>
        <begin position="1188"/>
        <end position="1230"/>
    </location>
</feature>
<evidence type="ECO:0000259" key="2">
    <source>
        <dbReference type="Pfam" id="PF23314"/>
    </source>
</evidence>
<proteinExistence type="predicted"/>
<feature type="compositionally biased region" description="Basic and acidic residues" evidence="1">
    <location>
        <begin position="1360"/>
        <end position="1369"/>
    </location>
</feature>
<feature type="compositionally biased region" description="Low complexity" evidence="1">
    <location>
        <begin position="628"/>
        <end position="639"/>
    </location>
</feature>
<feature type="compositionally biased region" description="Polar residues" evidence="1">
    <location>
        <begin position="1387"/>
        <end position="1396"/>
    </location>
</feature>
<dbReference type="PANTHER" id="PTHR16207:SF1">
    <property type="entry name" value="PROTEIN TASOR"/>
    <property type="match status" value="1"/>
</dbReference>
<dbReference type="InParanoid" id="A0A667Y0A2"/>
<dbReference type="CDD" id="cd22569">
    <property type="entry name" value="TASOR_PBD"/>
    <property type="match status" value="1"/>
</dbReference>
<evidence type="ECO:0000313" key="4">
    <source>
        <dbReference type="Ensembl" id="ENSMMDP00005020992.1"/>
    </source>
</evidence>
<feature type="compositionally biased region" description="Basic and acidic residues" evidence="1">
    <location>
        <begin position="337"/>
        <end position="355"/>
    </location>
</feature>
<dbReference type="GO" id="GO:0003682">
    <property type="term" value="F:chromatin binding"/>
    <property type="evidence" value="ECO:0007669"/>
    <property type="project" value="TreeGrafter"/>
</dbReference>
<dbReference type="GeneTree" id="ENSGT00530000063735"/>
<reference evidence="4" key="3">
    <citation type="submission" date="2025-09" db="UniProtKB">
        <authorList>
            <consortium name="Ensembl"/>
        </authorList>
    </citation>
    <scope>IDENTIFICATION</scope>
</reference>
<feature type="region of interest" description="Disordered" evidence="1">
    <location>
        <begin position="55"/>
        <end position="111"/>
    </location>
</feature>
<dbReference type="Pfam" id="PF23314">
    <property type="entry name" value="TASOR_alpha-beta"/>
    <property type="match status" value="1"/>
</dbReference>
<feature type="domain" description="TASOR alpha/beta" evidence="2">
    <location>
        <begin position="809"/>
        <end position="904"/>
    </location>
</feature>
<feature type="compositionally biased region" description="Low complexity" evidence="1">
    <location>
        <begin position="1131"/>
        <end position="1148"/>
    </location>
</feature>
<sequence length="1557" mass="170258">MGEYDSKLDERGKLFPAPKHHRVNMDSYLSSYLYSPHLYLLSVARVRQMVEAHCDPEELQENEGRPQKSRMEQREERSGIAEANMHKRNAEKEARKEGQDPRGQKRKLEQEMAETKLKYLRRVFHVAEDGNRLPGLNQAALGTANQSLPEEQEEGQSESWPFDRLATKLGLPTNCDIDLRKQEELEEQTAGSVSSLEGFSPSSHSGDSAPQGPAVREGGSLKRRAGDEEDDVEEGGEIPWVLIPITGLSSERYTQRERDLPQDPRFLHAATATGVATTTSLPRRSPALSPDPSPPPSPSQCPSPEPHEFSPINEDHSLVNEERLAPAVPWESAGVIKNKEEKPQTTEEEKEKEEPVLPSHSPAPERKGLSPQPTEKQEEAAEEEEGEVIEVENEQVKEGKETKLDEEAENKQEPKADERKEEEAVEEMEGVDDNKPKEEVKKLTERQPSLRDVDSIVKEHLADFSSEMQHLLQEESVHYSFPQCPRPASNTQTSVCTYMLPQAPLTPFSQYVSFYNPCPPVQDYVTSLKDGISSVLTDSQSNWPHHQAPGSLTDANDQLLANTISAFVASIRAGNTHGSRDCGVSASCGEPAGASTVSSVGKTPLSSRGGDLWLPNSVSQQCPCDTNSRSPSVPSSHVPLSVATSASFCPSSYNPSSRKLEGSPLPGSVHLPASNQSPQPPWLPQQPHSLEIKRTVSHEASPLRQAQDNSSNRPVYCSTSGEGGTRRLAGPDCEVTLPGFTGVRHSAEPTDPLEVGPSPHESISCSASVSAPGFSTGPALPAPALSSLISNLQPEVFSSLVEIIKDVKRNSLQFYFHRTEQEDQVYDEVREYLLRQGNVEQSPVAFLEQENSKNRLLVIIQNKDIARHIHKIPGLVSLKRLHTVMFVGIDSLEDIRNNTYNELFVSGGYIVSDEFVLSPDFITHDHLAALLMFLEQQSSPESMWRWRVHCKTQKKLKEQARFKRDAASLLDVLSAYQKRLIVEFLPYHRCDMMNHQSPDLDCLIELQARHTQHRHTIFLTASERHSEMFPNRSSNGIIVASIHDITHNFTCLVGYHGVKDKHPNANDLLSPKGLGNRRLSHEASALGSELSPSSFTEHNLPFSSDPPPHQHLHQQPFPGLIQLSPLSDQLVPKSVTPPSSSSSSSNEVSQHHSGPDFEALRMAISHLRAERQAQQQQQRFDPRADFSINPLQSFLPNPALPGALAERNQLPAGGRTTPPVEQGGPGQQIQLTPGRKAVTATLDSIHLTLEAEQEEEQTEGREGADLPVEGLGCGGSTGRELGDQNDVAPPRGMGLLSRASEAAPSANPNAELASAASSDGADPGNSTGDREKADQRGQPAFPAMAPEATVPCSSTTGHAGGEKARDRQPGQEQPTEGEAAPPRNQDCRNTNGNAVVTEQDDGQPPALPRLQQLQRQIQQHQLQLQQQNQQQHQSQQQKLPPGNQQQLLHQSKHQNLQHQPQPGGGLLPHPANLTLLPNQPFPPMLGSLAALGGVRGLLGPAAVWPGGLGPPGATLVWGFPQAGREFPGASLLGEYPAPGGQGSSRYRGGQRGGFNGM</sequence>
<feature type="compositionally biased region" description="Acidic residues" evidence="1">
    <location>
        <begin position="227"/>
        <end position="236"/>
    </location>
</feature>
<feature type="compositionally biased region" description="Pro residues" evidence="1">
    <location>
        <begin position="289"/>
        <end position="304"/>
    </location>
</feature>